<proteinExistence type="predicted"/>
<dbReference type="PANTHER" id="PTHR43861">
    <property type="entry name" value="TRANS-ACONITATE 2-METHYLTRANSFERASE-RELATED"/>
    <property type="match status" value="1"/>
</dbReference>
<dbReference type="Gene3D" id="3.40.50.150">
    <property type="entry name" value="Vaccinia Virus protein VP39"/>
    <property type="match status" value="1"/>
</dbReference>
<evidence type="ECO:0000256" key="1">
    <source>
        <dbReference type="ARBA" id="ARBA00022679"/>
    </source>
</evidence>
<dbReference type="SUPFAM" id="SSF53335">
    <property type="entry name" value="S-adenosyl-L-methionine-dependent methyltransferases"/>
    <property type="match status" value="1"/>
</dbReference>
<dbReference type="InterPro" id="IPR029063">
    <property type="entry name" value="SAM-dependent_MTases_sf"/>
</dbReference>
<accession>A0A7L9U7Q8</accession>
<sequence>MQARDTDLARAYDKIAAWFDEHRTRELIEKPYLDYLVQALKPGASILDLGCGTGEPILRFLAERQFELTGVDASAAMIAIARTRFPDTRLLVGDMRKLTLDRRFEALIAWHSFFHLPHDDQRGMFAAFSHWLHPGGILVFTSGSAYGETWSDNGGEALYHASLDADEYRSLLVQHGFAVLRHAADDAACGGATVWIAQYRPGEHHETAPGL</sequence>
<dbReference type="GO" id="GO:0032259">
    <property type="term" value="P:methylation"/>
    <property type="evidence" value="ECO:0007669"/>
    <property type="project" value="UniProtKB-KW"/>
</dbReference>
<dbReference type="EMBL" id="CP062941">
    <property type="protein sequence ID" value="QOL50096.1"/>
    <property type="molecule type" value="Genomic_DNA"/>
</dbReference>
<protein>
    <submittedName>
        <fullName evidence="3">Class I SAM-dependent methyltransferase</fullName>
    </submittedName>
</protein>
<dbReference type="Pfam" id="PF13649">
    <property type="entry name" value="Methyltransf_25"/>
    <property type="match status" value="1"/>
</dbReference>
<evidence type="ECO:0000313" key="4">
    <source>
        <dbReference type="Proteomes" id="UP000593875"/>
    </source>
</evidence>
<name>A0A7L9U7Q8_9BURK</name>
<dbReference type="Proteomes" id="UP000593875">
    <property type="component" value="Chromosome"/>
</dbReference>
<feature type="domain" description="Methyltransferase" evidence="2">
    <location>
        <begin position="46"/>
        <end position="136"/>
    </location>
</feature>
<organism evidence="3 4">
    <name type="scientific">Massilia litorea</name>
    <dbReference type="NCBI Taxonomy" id="2769491"/>
    <lineage>
        <taxon>Bacteria</taxon>
        <taxon>Pseudomonadati</taxon>
        <taxon>Pseudomonadota</taxon>
        <taxon>Betaproteobacteria</taxon>
        <taxon>Burkholderiales</taxon>
        <taxon>Oxalobacteraceae</taxon>
        <taxon>Telluria group</taxon>
        <taxon>Massilia</taxon>
    </lineage>
</organism>
<gene>
    <name evidence="3" type="ORF">LPB04_01855</name>
</gene>
<dbReference type="CDD" id="cd02440">
    <property type="entry name" value="AdoMet_MTases"/>
    <property type="match status" value="1"/>
</dbReference>
<keyword evidence="3" id="KW-0489">Methyltransferase</keyword>
<dbReference type="AlphaFoldDB" id="A0A7L9U7Q8"/>
<keyword evidence="4" id="KW-1185">Reference proteome</keyword>
<dbReference type="GO" id="GO:0008168">
    <property type="term" value="F:methyltransferase activity"/>
    <property type="evidence" value="ECO:0007669"/>
    <property type="project" value="UniProtKB-KW"/>
</dbReference>
<dbReference type="RefSeq" id="WP_193687119.1">
    <property type="nucleotide sequence ID" value="NZ_CP062941.1"/>
</dbReference>
<reference evidence="3 4" key="1">
    <citation type="submission" date="2020-10" db="EMBL/GenBank/DDBJ databases">
        <title>Genome sequencing of Massilia sp. LPB0304.</title>
        <authorList>
            <person name="Kim J."/>
        </authorList>
    </citation>
    <scope>NUCLEOTIDE SEQUENCE [LARGE SCALE GENOMIC DNA]</scope>
    <source>
        <strain evidence="3 4">LPB0304</strain>
    </source>
</reference>
<dbReference type="KEGG" id="mlir:LPB04_01855"/>
<dbReference type="InterPro" id="IPR041698">
    <property type="entry name" value="Methyltransf_25"/>
</dbReference>
<keyword evidence="1 3" id="KW-0808">Transferase</keyword>
<evidence type="ECO:0000259" key="2">
    <source>
        <dbReference type="Pfam" id="PF13649"/>
    </source>
</evidence>
<evidence type="ECO:0000313" key="3">
    <source>
        <dbReference type="EMBL" id="QOL50096.1"/>
    </source>
</evidence>